<dbReference type="Gene3D" id="2.40.100.10">
    <property type="entry name" value="Cyclophilin-like"/>
    <property type="match status" value="1"/>
</dbReference>
<keyword evidence="8" id="KW-1185">Reference proteome</keyword>
<reference evidence="7 8" key="1">
    <citation type="journal article" date="2016" name="Antonie Van Leeuwenhoek">
        <title>Dongia soli sp. nov., isolated from soil from Dokdo, Korea.</title>
        <authorList>
            <person name="Kim D.U."/>
            <person name="Lee H."/>
            <person name="Kim H."/>
            <person name="Kim S.G."/>
            <person name="Ka J.O."/>
        </authorList>
    </citation>
    <scope>NUCLEOTIDE SEQUENCE [LARGE SCALE GENOMIC DNA]</scope>
    <source>
        <strain evidence="7 8">D78</strain>
    </source>
</reference>
<dbReference type="RefSeq" id="WP_320508642.1">
    <property type="nucleotide sequence ID" value="NZ_JAXCLW010000002.1"/>
</dbReference>
<name>A0ABU5E8N3_9PROT</name>
<evidence type="ECO:0000256" key="1">
    <source>
        <dbReference type="ARBA" id="ARBA00002388"/>
    </source>
</evidence>
<dbReference type="PROSITE" id="PS50072">
    <property type="entry name" value="CSA_PPIASE_2"/>
    <property type="match status" value="1"/>
</dbReference>
<proteinExistence type="inferred from homology"/>
<evidence type="ECO:0000313" key="7">
    <source>
        <dbReference type="EMBL" id="MDY0882691.1"/>
    </source>
</evidence>
<dbReference type="PANTHER" id="PTHR45625">
    <property type="entry name" value="PEPTIDYL-PROLYL CIS-TRANS ISOMERASE-RELATED"/>
    <property type="match status" value="1"/>
</dbReference>
<protein>
    <recommendedName>
        <fullName evidence="5">Peptidyl-prolyl cis-trans isomerase</fullName>
        <shortName evidence="5">PPIase</shortName>
        <ecNumber evidence="5">5.2.1.8</ecNumber>
    </recommendedName>
</protein>
<accession>A0ABU5E8N3</accession>
<evidence type="ECO:0000256" key="5">
    <source>
        <dbReference type="RuleBase" id="RU363019"/>
    </source>
</evidence>
<sequence length="175" mass="18753">MATTSTLIAGSLPAVAATDPENTVYMDLKGGRVVIQLRPDMAPKTVARFKELVRKGFYNGLTFHRVIEGFMAQGGDPEGNGTGGSGQNIPAEFNALKHVRGTISMARAQDPDSADSQFFICFAPAPFLDGQYTAFGQVIQGMEFVDQIKRGDPNDNGAVTNPDKIIKMQVAADVK</sequence>
<dbReference type="InterPro" id="IPR020892">
    <property type="entry name" value="Cyclophilin-type_PPIase_CS"/>
</dbReference>
<dbReference type="Pfam" id="PF00160">
    <property type="entry name" value="Pro_isomerase"/>
    <property type="match status" value="1"/>
</dbReference>
<dbReference type="InterPro" id="IPR024936">
    <property type="entry name" value="Cyclophilin-type_PPIase"/>
</dbReference>
<dbReference type="GO" id="GO:0003755">
    <property type="term" value="F:peptidyl-prolyl cis-trans isomerase activity"/>
    <property type="evidence" value="ECO:0007669"/>
    <property type="project" value="UniProtKB-EC"/>
</dbReference>
<gene>
    <name evidence="7" type="ORF">SMD27_07545</name>
</gene>
<dbReference type="PANTHER" id="PTHR45625:SF4">
    <property type="entry name" value="PEPTIDYLPROLYL ISOMERASE DOMAIN AND WD REPEAT-CONTAINING PROTEIN 1"/>
    <property type="match status" value="1"/>
</dbReference>
<dbReference type="EC" id="5.2.1.8" evidence="5"/>
<evidence type="ECO:0000313" key="8">
    <source>
        <dbReference type="Proteomes" id="UP001279642"/>
    </source>
</evidence>
<dbReference type="InterPro" id="IPR044666">
    <property type="entry name" value="Cyclophilin_A-like"/>
</dbReference>
<dbReference type="EMBL" id="JAXCLW010000002">
    <property type="protein sequence ID" value="MDY0882691.1"/>
    <property type="molecule type" value="Genomic_DNA"/>
</dbReference>
<keyword evidence="4 5" id="KW-0413">Isomerase</keyword>
<dbReference type="SUPFAM" id="SSF50891">
    <property type="entry name" value="Cyclophilin-like"/>
    <property type="match status" value="1"/>
</dbReference>
<dbReference type="CDD" id="cd00317">
    <property type="entry name" value="cyclophilin"/>
    <property type="match status" value="1"/>
</dbReference>
<comment type="caution">
    <text evidence="7">The sequence shown here is derived from an EMBL/GenBank/DDBJ whole genome shotgun (WGS) entry which is preliminary data.</text>
</comment>
<comment type="function">
    <text evidence="1 5">PPIases accelerate the folding of proteins. It catalyzes the cis-trans isomerization of proline imidic peptide bonds in oligopeptides.</text>
</comment>
<dbReference type="InterPro" id="IPR002130">
    <property type="entry name" value="Cyclophilin-type_PPIase_dom"/>
</dbReference>
<evidence type="ECO:0000259" key="6">
    <source>
        <dbReference type="PROSITE" id="PS50072"/>
    </source>
</evidence>
<dbReference type="PIRSF" id="PIRSF001467">
    <property type="entry name" value="Peptidylpro_ismrse"/>
    <property type="match status" value="1"/>
</dbReference>
<evidence type="ECO:0000256" key="2">
    <source>
        <dbReference type="ARBA" id="ARBA00007365"/>
    </source>
</evidence>
<dbReference type="Proteomes" id="UP001279642">
    <property type="component" value="Unassembled WGS sequence"/>
</dbReference>
<dbReference type="InterPro" id="IPR029000">
    <property type="entry name" value="Cyclophilin-like_dom_sf"/>
</dbReference>
<dbReference type="PRINTS" id="PR00153">
    <property type="entry name" value="CSAPPISMRASE"/>
</dbReference>
<evidence type="ECO:0000256" key="4">
    <source>
        <dbReference type="ARBA" id="ARBA00023235"/>
    </source>
</evidence>
<dbReference type="PROSITE" id="PS00170">
    <property type="entry name" value="CSA_PPIASE_1"/>
    <property type="match status" value="1"/>
</dbReference>
<evidence type="ECO:0000256" key="3">
    <source>
        <dbReference type="ARBA" id="ARBA00023110"/>
    </source>
</evidence>
<comment type="similarity">
    <text evidence="2 5">Belongs to the cyclophilin-type PPIase family.</text>
</comment>
<keyword evidence="3 5" id="KW-0697">Rotamase</keyword>
<feature type="domain" description="PPIase cyclophilin-type" evidence="6">
    <location>
        <begin position="31"/>
        <end position="173"/>
    </location>
</feature>
<organism evidence="7 8">
    <name type="scientific">Dongia soli</name>
    <dbReference type="NCBI Taxonomy" id="600628"/>
    <lineage>
        <taxon>Bacteria</taxon>
        <taxon>Pseudomonadati</taxon>
        <taxon>Pseudomonadota</taxon>
        <taxon>Alphaproteobacteria</taxon>
        <taxon>Rhodospirillales</taxon>
        <taxon>Dongiaceae</taxon>
        <taxon>Dongia</taxon>
    </lineage>
</organism>
<comment type="catalytic activity">
    <reaction evidence="5">
        <text>[protein]-peptidylproline (omega=180) = [protein]-peptidylproline (omega=0)</text>
        <dbReference type="Rhea" id="RHEA:16237"/>
        <dbReference type="Rhea" id="RHEA-COMP:10747"/>
        <dbReference type="Rhea" id="RHEA-COMP:10748"/>
        <dbReference type="ChEBI" id="CHEBI:83833"/>
        <dbReference type="ChEBI" id="CHEBI:83834"/>
        <dbReference type="EC" id="5.2.1.8"/>
    </reaction>
</comment>